<dbReference type="GO" id="GO:0045892">
    <property type="term" value="P:negative regulation of DNA-templated transcription"/>
    <property type="evidence" value="ECO:0007669"/>
    <property type="project" value="TreeGrafter"/>
</dbReference>
<evidence type="ECO:0000259" key="4">
    <source>
        <dbReference type="PROSITE" id="PS50949"/>
    </source>
</evidence>
<dbReference type="Pfam" id="PF00392">
    <property type="entry name" value="GntR"/>
    <property type="match status" value="1"/>
</dbReference>
<dbReference type="GO" id="GO:0003700">
    <property type="term" value="F:DNA-binding transcription factor activity"/>
    <property type="evidence" value="ECO:0007669"/>
    <property type="project" value="InterPro"/>
</dbReference>
<dbReference type="InterPro" id="IPR036388">
    <property type="entry name" value="WH-like_DNA-bd_sf"/>
</dbReference>
<keyword evidence="1" id="KW-0805">Transcription regulation</keyword>
<organism evidence="5 6">
    <name type="scientific">Streptomyces sulfonofaciens</name>
    <dbReference type="NCBI Taxonomy" id="68272"/>
    <lineage>
        <taxon>Bacteria</taxon>
        <taxon>Bacillati</taxon>
        <taxon>Actinomycetota</taxon>
        <taxon>Actinomycetes</taxon>
        <taxon>Kitasatosporales</taxon>
        <taxon>Streptomycetaceae</taxon>
        <taxon>Streptomyces</taxon>
    </lineage>
</organism>
<reference evidence="5" key="2">
    <citation type="submission" date="2020-09" db="EMBL/GenBank/DDBJ databases">
        <authorList>
            <person name="Sun Q."/>
            <person name="Ohkuma M."/>
        </authorList>
    </citation>
    <scope>NUCLEOTIDE SEQUENCE</scope>
    <source>
        <strain evidence="5">JCM 5069</strain>
    </source>
</reference>
<dbReference type="Pfam" id="PF07702">
    <property type="entry name" value="UTRA"/>
    <property type="match status" value="1"/>
</dbReference>
<protein>
    <submittedName>
        <fullName evidence="5">GntR family transcriptional regulator</fullName>
    </submittedName>
</protein>
<reference evidence="5" key="1">
    <citation type="journal article" date="2014" name="Int. J. Syst. Evol. Microbiol.">
        <title>Complete genome sequence of Corynebacterium casei LMG S-19264T (=DSM 44701T), isolated from a smear-ripened cheese.</title>
        <authorList>
            <consortium name="US DOE Joint Genome Institute (JGI-PGF)"/>
            <person name="Walter F."/>
            <person name="Albersmeier A."/>
            <person name="Kalinowski J."/>
            <person name="Ruckert C."/>
        </authorList>
    </citation>
    <scope>NUCLEOTIDE SEQUENCE</scope>
    <source>
        <strain evidence="5">JCM 5069</strain>
    </source>
</reference>
<evidence type="ECO:0000313" key="6">
    <source>
        <dbReference type="Proteomes" id="UP000603708"/>
    </source>
</evidence>
<dbReference type="GO" id="GO:0003677">
    <property type="term" value="F:DNA binding"/>
    <property type="evidence" value="ECO:0007669"/>
    <property type="project" value="UniProtKB-KW"/>
</dbReference>
<keyword evidence="2" id="KW-0238">DNA-binding</keyword>
<name>A0A919G435_9ACTN</name>
<proteinExistence type="predicted"/>
<dbReference type="InterPro" id="IPR028978">
    <property type="entry name" value="Chorismate_lyase_/UTRA_dom_sf"/>
</dbReference>
<dbReference type="PANTHER" id="PTHR44846:SF17">
    <property type="entry name" value="GNTR-FAMILY TRANSCRIPTIONAL REGULATOR"/>
    <property type="match status" value="1"/>
</dbReference>
<evidence type="ECO:0000256" key="1">
    <source>
        <dbReference type="ARBA" id="ARBA00023015"/>
    </source>
</evidence>
<gene>
    <name evidence="5" type="ORF">GCM10018793_25860</name>
</gene>
<dbReference type="InterPro" id="IPR000524">
    <property type="entry name" value="Tscrpt_reg_HTH_GntR"/>
</dbReference>
<dbReference type="InterPro" id="IPR036390">
    <property type="entry name" value="WH_DNA-bd_sf"/>
</dbReference>
<dbReference type="SMART" id="SM00345">
    <property type="entry name" value="HTH_GNTR"/>
    <property type="match status" value="1"/>
</dbReference>
<evidence type="ECO:0000313" key="5">
    <source>
        <dbReference type="EMBL" id="GHH77541.1"/>
    </source>
</evidence>
<feature type="domain" description="HTH gntR-type" evidence="4">
    <location>
        <begin position="44"/>
        <end position="112"/>
    </location>
</feature>
<dbReference type="InterPro" id="IPR011663">
    <property type="entry name" value="UTRA"/>
</dbReference>
<dbReference type="Gene3D" id="1.10.10.10">
    <property type="entry name" value="Winged helix-like DNA-binding domain superfamily/Winged helix DNA-binding domain"/>
    <property type="match status" value="1"/>
</dbReference>
<dbReference type="PROSITE" id="PS50949">
    <property type="entry name" value="HTH_GNTR"/>
    <property type="match status" value="1"/>
</dbReference>
<dbReference type="EMBL" id="BNCD01000006">
    <property type="protein sequence ID" value="GHH77541.1"/>
    <property type="molecule type" value="Genomic_DNA"/>
</dbReference>
<evidence type="ECO:0000256" key="3">
    <source>
        <dbReference type="ARBA" id="ARBA00023163"/>
    </source>
</evidence>
<dbReference type="PRINTS" id="PR00035">
    <property type="entry name" value="HTHGNTR"/>
</dbReference>
<dbReference type="CDD" id="cd07377">
    <property type="entry name" value="WHTH_GntR"/>
    <property type="match status" value="1"/>
</dbReference>
<sequence>MKGYAVRAQVLMLTSDAARATSLQLPYDHDDHEGAEMTEIQRPGALYQQVAAAIREAILSGEFAPETLLPSEAQLMARYKVSRPTVRNAIAALRAEGLIEVRHGKGSFVRSDGQPTVTLDRRVGRTPEGRFAMPNGTVWDEAEAPSVYRTHTTKDTAPLLALNEEEALFGCDRFLVDRATGARTMQRTLIPFEIAESVPKLAEAPDRAPASIYALLAEAGHELWWSETVRARMPLPDERAALRLPDATPLLHLARVTHGTDDRPLILEELRVGADRAELAYRISPDDPTTRHTPT</sequence>
<accession>A0A919G435</accession>
<dbReference type="PANTHER" id="PTHR44846">
    <property type="entry name" value="MANNOSYL-D-GLYCERATE TRANSPORT/METABOLISM SYSTEM REPRESSOR MNGR-RELATED"/>
    <property type="match status" value="1"/>
</dbReference>
<dbReference type="AlphaFoldDB" id="A0A919G435"/>
<dbReference type="Gene3D" id="3.40.1410.10">
    <property type="entry name" value="Chorismate lyase-like"/>
    <property type="match status" value="1"/>
</dbReference>
<dbReference type="InterPro" id="IPR050679">
    <property type="entry name" value="Bact_HTH_transcr_reg"/>
</dbReference>
<comment type="caution">
    <text evidence="5">The sequence shown here is derived from an EMBL/GenBank/DDBJ whole genome shotgun (WGS) entry which is preliminary data.</text>
</comment>
<dbReference type="SUPFAM" id="SSF64288">
    <property type="entry name" value="Chorismate lyase-like"/>
    <property type="match status" value="1"/>
</dbReference>
<dbReference type="Proteomes" id="UP000603708">
    <property type="component" value="Unassembled WGS sequence"/>
</dbReference>
<dbReference type="SUPFAM" id="SSF46785">
    <property type="entry name" value="Winged helix' DNA-binding domain"/>
    <property type="match status" value="1"/>
</dbReference>
<keyword evidence="3" id="KW-0804">Transcription</keyword>
<evidence type="ECO:0000256" key="2">
    <source>
        <dbReference type="ARBA" id="ARBA00023125"/>
    </source>
</evidence>
<keyword evidence="6" id="KW-1185">Reference proteome</keyword>